<dbReference type="GeneTree" id="ENSGT00940000154110"/>
<accession>A0A8C4ZM77</accession>
<reference evidence="2" key="1">
    <citation type="submission" date="2025-08" db="UniProtKB">
        <authorList>
            <consortium name="Ensembl"/>
        </authorList>
    </citation>
    <scope>IDENTIFICATION</scope>
</reference>
<protein>
    <submittedName>
        <fullName evidence="2">Coiled-coil domain containing 191</fullName>
    </submittedName>
</protein>
<feature type="region of interest" description="Disordered" evidence="1">
    <location>
        <begin position="320"/>
        <end position="351"/>
    </location>
</feature>
<feature type="compositionally biased region" description="Polar residues" evidence="1">
    <location>
        <begin position="40"/>
        <end position="49"/>
    </location>
</feature>
<feature type="compositionally biased region" description="Basic and acidic residues" evidence="1">
    <location>
        <begin position="372"/>
        <end position="424"/>
    </location>
</feature>
<evidence type="ECO:0000256" key="1">
    <source>
        <dbReference type="SAM" id="MobiDB-lite"/>
    </source>
</evidence>
<feature type="region of interest" description="Disordered" evidence="1">
    <location>
        <begin position="180"/>
        <end position="289"/>
    </location>
</feature>
<sequence length="619" mass="72930">MGRLRRQMEEQKALEQRGRQKEREKLDRQKAAVLPPSAGPSFSTYRPPAEQSQSRLHILNLQCLQRPFSGWYSVVLERRLQLGRAAALCDWKRSLRAWRAWRTLVWAAREHREREATEEELRTEHRRDQLAAGGDRRRLLRRCFSTWQLWWQSEKGQRELLAQQEQTRSKMAALISAASTGRLRGPEAPAQGLGPPGPTGEGADPPGVPDRVGTVRQKKTDVLPPAPSSGRQGDSPAVPPLMRPPQPWQVTRRHAAVSACERRQAQRRRGAGGGAAQGPRSEPRHAAQQHTIALQRKLLREQQEQILLLQKERCLLEARGAPEQRAQGRTGDQNSWGRTPTRNAANQQRPLLDPVVMAMEERARLRLERRREVEEMRRKKEEEKLAQMKVEEEERRRQEQEERREEERRRREERRLQREREEQQQQRVRSQQALQTTARHHHQRSLLLRRGLAPWQRLLRLKRGHEQLAVRHHRGRVLSTGLRAWHHWTRASLSEKQAAADQLNRQLLLRQAVACWRRLVECRARLEERAQDHHRATAQRRVLRALLALLTRERLLQWDRLEEARQHSSRRVLWRCLRVWVLLPGRQREEREKEARREQLRRRVEEVLPDFRCSPLGSF</sequence>
<evidence type="ECO:0000313" key="2">
    <source>
        <dbReference type="Ensembl" id="ENSGMOP00000016897.2"/>
    </source>
</evidence>
<dbReference type="PANTHER" id="PTHR22028:SF5">
    <property type="entry name" value="COILED-COIL DOMAIN-CONTAINING PROTEIN 191"/>
    <property type="match status" value="1"/>
</dbReference>
<dbReference type="InterPro" id="IPR052270">
    <property type="entry name" value="CACF_protein"/>
</dbReference>
<name>A0A8C4ZM77_GADMO</name>
<feature type="compositionally biased region" description="Basic and acidic residues" evidence="1">
    <location>
        <begin position="1"/>
        <end position="30"/>
    </location>
</feature>
<dbReference type="Ensembl" id="ENSGMOT00000017318.2">
    <property type="protein sequence ID" value="ENSGMOP00000016897.2"/>
    <property type="gene ID" value="ENSGMOG00000015707.2"/>
</dbReference>
<dbReference type="Proteomes" id="UP000694546">
    <property type="component" value="Chromosome 23"/>
</dbReference>
<dbReference type="AlphaFoldDB" id="A0A8C4ZM77"/>
<feature type="region of interest" description="Disordered" evidence="1">
    <location>
        <begin position="372"/>
        <end position="445"/>
    </location>
</feature>
<dbReference type="PANTHER" id="PTHR22028">
    <property type="entry name" value="SFI1 SPINDLE BODY DOMAIN-CONTAINING PROTEIN-RELATED"/>
    <property type="match status" value="1"/>
</dbReference>
<reference evidence="2" key="2">
    <citation type="submission" date="2025-09" db="UniProtKB">
        <authorList>
            <consortium name="Ensembl"/>
        </authorList>
    </citation>
    <scope>IDENTIFICATION</scope>
</reference>
<feature type="region of interest" description="Disordered" evidence="1">
    <location>
        <begin position="1"/>
        <end position="49"/>
    </location>
</feature>
<keyword evidence="3" id="KW-1185">Reference proteome</keyword>
<feature type="compositionally biased region" description="Polar residues" evidence="1">
    <location>
        <begin position="330"/>
        <end position="349"/>
    </location>
</feature>
<proteinExistence type="predicted"/>
<organism evidence="2 3">
    <name type="scientific">Gadus morhua</name>
    <name type="common">Atlantic cod</name>
    <dbReference type="NCBI Taxonomy" id="8049"/>
    <lineage>
        <taxon>Eukaryota</taxon>
        <taxon>Metazoa</taxon>
        <taxon>Chordata</taxon>
        <taxon>Craniata</taxon>
        <taxon>Vertebrata</taxon>
        <taxon>Euteleostomi</taxon>
        <taxon>Actinopterygii</taxon>
        <taxon>Neopterygii</taxon>
        <taxon>Teleostei</taxon>
        <taxon>Neoteleostei</taxon>
        <taxon>Acanthomorphata</taxon>
        <taxon>Zeiogadaria</taxon>
        <taxon>Gadariae</taxon>
        <taxon>Gadiformes</taxon>
        <taxon>Gadoidei</taxon>
        <taxon>Gadidae</taxon>
        <taxon>Gadus</taxon>
    </lineage>
</organism>
<evidence type="ECO:0000313" key="3">
    <source>
        <dbReference type="Proteomes" id="UP000694546"/>
    </source>
</evidence>
<feature type="compositionally biased region" description="Pro residues" evidence="1">
    <location>
        <begin position="237"/>
        <end position="247"/>
    </location>
</feature>
<dbReference type="OMA" id="GEQRQHR"/>